<keyword evidence="2" id="KW-1185">Reference proteome</keyword>
<sequence length="614" mass="66698">MGQKAARVAAAAVHGQVAIPNVEGDDWSDAYVRDGASATRTAIEAVTVANAEELAGESVAEDEAQPGEVERVQLMLISGKWPELLRTVIGRLTAKREVFDFGGTLVRIDSRGNTYPASAHALLDPVERLFEIKRYDGRSGSWAASKLPLEFAQRILAAREAWQFPELNGVTRHRIMRPGGTLLDRQGYDDQTGLYLHHQGDWAPIPNDIREAIQTLWFPLSQMPFISPADAGATMALLLTAVQRPILPLSPMFIISAPTFGSGKTHIGIVAKLLAGDDKSVTSLGASPEEQQKRLFSTLLEGTPAVLWDNLSGTLGGDDLAAVITSERYSSRLLGQSATAKIPTRMLLMATGINLIPAADLTRRTLTIRVDPKVERAELRQFNIDPTEWTQVHLGAMQAAAIAILKYARPHKEGSLGSFNAWNDSVRAAVLTLIEDGLAPCPMADPLDVVSRERATDPEAEDLSAILQGWHALIGERFITLKDLVEKATFNTDAELLGALDAVAGNSKGSINIRRLGKYLRRHENRIVEGLQVMKGRETHLGVAWKVTNQGLQGFKGMFHSQRENCQTNGNTTDSLYMAGENNPANPANPNVQVCPSCSGEGCKWCHDTGILTS</sequence>
<proteinExistence type="predicted"/>
<dbReference type="OrthoDB" id="123525at2"/>
<dbReference type="RefSeq" id="WP_101538030.1">
    <property type="nucleotide sequence ID" value="NZ_MXAV01000034.1"/>
</dbReference>
<dbReference type="AlphaFoldDB" id="A0A2I1DLJ0"/>
<protein>
    <submittedName>
        <fullName evidence="1">Uncharacterized protein</fullName>
    </submittedName>
</protein>
<dbReference type="Proteomes" id="UP000234329">
    <property type="component" value="Unassembled WGS sequence"/>
</dbReference>
<organism evidence="1 2">
    <name type="scientific">Acidithiobacillus marinus</name>
    <dbReference type="NCBI Taxonomy" id="187490"/>
    <lineage>
        <taxon>Bacteria</taxon>
        <taxon>Pseudomonadati</taxon>
        <taxon>Pseudomonadota</taxon>
        <taxon>Acidithiobacillia</taxon>
        <taxon>Acidithiobacillales</taxon>
        <taxon>Acidithiobacillaceae</taxon>
        <taxon>Acidithiobacillus</taxon>
    </lineage>
</organism>
<evidence type="ECO:0000313" key="2">
    <source>
        <dbReference type="Proteomes" id="UP000234329"/>
    </source>
</evidence>
<gene>
    <name evidence="1" type="ORF">B1757_09220</name>
</gene>
<name>A0A2I1DLJ0_9PROT</name>
<dbReference type="EMBL" id="MXAV01000034">
    <property type="protein sequence ID" value="PKY10739.1"/>
    <property type="molecule type" value="Genomic_DNA"/>
</dbReference>
<dbReference type="InParanoid" id="A0A2I1DLJ0"/>
<comment type="caution">
    <text evidence="1">The sequence shown here is derived from an EMBL/GenBank/DDBJ whole genome shotgun (WGS) entry which is preliminary data.</text>
</comment>
<accession>A0A2I1DLJ0</accession>
<reference evidence="1 2" key="1">
    <citation type="submission" date="2017-03" db="EMBL/GenBank/DDBJ databases">
        <title>Draft genime sequence of the acidophilic sulfur-oxidizing bacterium Acidithiobacillus sp. SH, isolated from seawater.</title>
        <authorList>
            <person name="Sharmin S."/>
            <person name="Tokuhisa M."/>
            <person name="Kanao T."/>
            <person name="Kamimura K."/>
        </authorList>
    </citation>
    <scope>NUCLEOTIDE SEQUENCE [LARGE SCALE GENOMIC DNA]</scope>
    <source>
        <strain evidence="1 2">SH</strain>
    </source>
</reference>
<evidence type="ECO:0000313" key="1">
    <source>
        <dbReference type="EMBL" id="PKY10739.1"/>
    </source>
</evidence>